<feature type="compositionally biased region" description="Basic and acidic residues" evidence="17">
    <location>
        <begin position="613"/>
        <end position="626"/>
    </location>
</feature>
<evidence type="ECO:0000256" key="1">
    <source>
        <dbReference type="ARBA" id="ARBA00000900"/>
    </source>
</evidence>
<evidence type="ECO:0000313" key="20">
    <source>
        <dbReference type="Proteomes" id="UP000265040"/>
    </source>
</evidence>
<dbReference type="GO" id="GO:0000209">
    <property type="term" value="P:protein polyubiquitination"/>
    <property type="evidence" value="ECO:0007669"/>
    <property type="project" value="TreeGrafter"/>
</dbReference>
<dbReference type="STRING" id="64144.ENSATEP00000014436"/>
<feature type="compositionally biased region" description="Polar residues" evidence="17">
    <location>
        <begin position="1614"/>
        <end position="1626"/>
    </location>
</feature>
<dbReference type="FunFam" id="3.30.40.10:FF:000136">
    <property type="entry name" value="E3 ubiquitin-protein ligase Topors"/>
    <property type="match status" value="1"/>
</dbReference>
<reference evidence="19" key="2">
    <citation type="submission" date="2025-08" db="UniProtKB">
        <authorList>
            <consortium name="Ensembl"/>
        </authorList>
    </citation>
    <scope>IDENTIFICATION</scope>
</reference>
<protein>
    <recommendedName>
        <fullName evidence="10">E3 ubiquitin-protein ligase Topors</fullName>
        <ecNumber evidence="2">2.3.2.27</ecNumber>
    </recommendedName>
    <alternativeName>
        <fullName evidence="11">RING-type E3 ubiquitin transferase Topors</fullName>
    </alternativeName>
    <alternativeName>
        <fullName evidence="13">SUMO1-protein E3 ligase Topors</fullName>
    </alternativeName>
    <alternativeName>
        <fullName evidence="12">Topoisomerase I-binding RING finger protein</fullName>
    </alternativeName>
    <alternativeName>
        <fullName evidence="14">Topoisomerase I-binding arginine/serine-rich protein</fullName>
    </alternativeName>
    <alternativeName>
        <fullName evidence="15">Tumor suppressor p53-binding protein 3</fullName>
    </alternativeName>
</protein>
<feature type="compositionally biased region" description="Low complexity" evidence="17">
    <location>
        <begin position="443"/>
        <end position="461"/>
    </location>
</feature>
<evidence type="ECO:0000256" key="3">
    <source>
        <dbReference type="ARBA" id="ARBA00022679"/>
    </source>
</evidence>
<evidence type="ECO:0000256" key="5">
    <source>
        <dbReference type="ARBA" id="ARBA00022771"/>
    </source>
</evidence>
<evidence type="ECO:0000256" key="10">
    <source>
        <dbReference type="ARBA" id="ARBA00071236"/>
    </source>
</evidence>
<dbReference type="OMA" id="EVMAPTR"/>
<dbReference type="GeneTree" id="ENSGT00530000064170"/>
<dbReference type="SMART" id="SM00184">
    <property type="entry name" value="RING"/>
    <property type="match status" value="1"/>
</dbReference>
<dbReference type="GeneID" id="113168212"/>
<dbReference type="GO" id="GO:0008270">
    <property type="term" value="F:zinc ion binding"/>
    <property type="evidence" value="ECO:0007669"/>
    <property type="project" value="UniProtKB-KW"/>
</dbReference>
<dbReference type="SUPFAM" id="SSF57850">
    <property type="entry name" value="RING/U-box"/>
    <property type="match status" value="1"/>
</dbReference>
<comment type="catalytic activity">
    <reaction evidence="1">
        <text>S-ubiquitinyl-[E2 ubiquitin-conjugating enzyme]-L-cysteine + [acceptor protein]-L-lysine = [E2 ubiquitin-conjugating enzyme]-L-cysteine + N(6)-ubiquitinyl-[acceptor protein]-L-lysine.</text>
        <dbReference type="EC" id="2.3.2.27"/>
    </reaction>
</comment>
<dbReference type="GO" id="GO:0032391">
    <property type="term" value="C:photoreceptor connecting cilium"/>
    <property type="evidence" value="ECO:0007669"/>
    <property type="project" value="UniProtKB-ARBA"/>
</dbReference>
<evidence type="ECO:0000256" key="16">
    <source>
        <dbReference type="PROSITE-ProRule" id="PRU00175"/>
    </source>
</evidence>
<evidence type="ECO:0000256" key="7">
    <source>
        <dbReference type="ARBA" id="ARBA00022833"/>
    </source>
</evidence>
<feature type="compositionally biased region" description="Low complexity" evidence="17">
    <location>
        <begin position="745"/>
        <end position="766"/>
    </location>
</feature>
<dbReference type="InParanoid" id="A0A3Q1JHW5"/>
<feature type="compositionally biased region" description="Basic and acidic residues" evidence="17">
    <location>
        <begin position="1134"/>
        <end position="1149"/>
    </location>
</feature>
<feature type="region of interest" description="Disordered" evidence="17">
    <location>
        <begin position="1023"/>
        <end position="1056"/>
    </location>
</feature>
<feature type="compositionally biased region" description="Pro residues" evidence="17">
    <location>
        <begin position="595"/>
        <end position="606"/>
    </location>
</feature>
<feature type="region of interest" description="Disordered" evidence="17">
    <location>
        <begin position="1313"/>
        <end position="1340"/>
    </location>
</feature>
<feature type="region of interest" description="Disordered" evidence="17">
    <location>
        <begin position="965"/>
        <end position="995"/>
    </location>
</feature>
<feature type="region of interest" description="Disordered" evidence="17">
    <location>
        <begin position="442"/>
        <end position="484"/>
    </location>
</feature>
<accession>A0A3Q1JHW5</accession>
<feature type="compositionally biased region" description="Basic and acidic residues" evidence="17">
    <location>
        <begin position="859"/>
        <end position="869"/>
    </location>
</feature>
<dbReference type="EC" id="2.3.2.27" evidence="2"/>
<feature type="compositionally biased region" description="Basic residues" evidence="17">
    <location>
        <begin position="814"/>
        <end position="849"/>
    </location>
</feature>
<feature type="compositionally biased region" description="Basic residues" evidence="17">
    <location>
        <begin position="674"/>
        <end position="684"/>
    </location>
</feature>
<evidence type="ECO:0000256" key="12">
    <source>
        <dbReference type="ARBA" id="ARBA00076940"/>
    </source>
</evidence>
<keyword evidence="3" id="KW-0808">Transferase</keyword>
<dbReference type="InterPro" id="IPR013083">
    <property type="entry name" value="Znf_RING/FYVE/PHD"/>
</dbReference>
<evidence type="ECO:0000256" key="8">
    <source>
        <dbReference type="ARBA" id="ARBA00023015"/>
    </source>
</evidence>
<feature type="domain" description="RING-type" evidence="18">
    <location>
        <begin position="86"/>
        <end position="125"/>
    </location>
</feature>
<keyword evidence="9" id="KW-0804">Transcription</keyword>
<dbReference type="Pfam" id="PF26084">
    <property type="entry name" value="PWI_Topors"/>
    <property type="match status" value="1"/>
</dbReference>
<feature type="region of interest" description="Disordered" evidence="17">
    <location>
        <begin position="1109"/>
        <end position="1203"/>
    </location>
</feature>
<dbReference type="GO" id="GO:0061630">
    <property type="term" value="F:ubiquitin protein ligase activity"/>
    <property type="evidence" value="ECO:0007669"/>
    <property type="project" value="UniProtKB-EC"/>
</dbReference>
<evidence type="ECO:0000256" key="9">
    <source>
        <dbReference type="ARBA" id="ARBA00023163"/>
    </source>
</evidence>
<dbReference type="InterPro" id="IPR001841">
    <property type="entry name" value="Znf_RING"/>
</dbReference>
<name>A0A3Q1JHW5_ANATE</name>
<feature type="compositionally biased region" description="Basic and acidic residues" evidence="17">
    <location>
        <begin position="656"/>
        <end position="673"/>
    </location>
</feature>
<dbReference type="Pfam" id="PF00097">
    <property type="entry name" value="zf-C3HC4"/>
    <property type="match status" value="1"/>
</dbReference>
<dbReference type="Proteomes" id="UP000265040">
    <property type="component" value="Chromosome 18"/>
</dbReference>
<reference evidence="19" key="3">
    <citation type="submission" date="2025-09" db="UniProtKB">
        <authorList>
            <consortium name="Ensembl"/>
        </authorList>
    </citation>
    <scope>IDENTIFICATION</scope>
</reference>
<feature type="compositionally biased region" description="Pro residues" evidence="17">
    <location>
        <begin position="767"/>
        <end position="778"/>
    </location>
</feature>
<keyword evidence="5 16" id="KW-0863">Zinc-finger</keyword>
<feature type="compositionally biased region" description="Basic and acidic residues" evidence="17">
    <location>
        <begin position="799"/>
        <end position="809"/>
    </location>
</feature>
<keyword evidence="6" id="KW-0833">Ubl conjugation pathway</keyword>
<evidence type="ECO:0000256" key="13">
    <source>
        <dbReference type="ARBA" id="ARBA00079040"/>
    </source>
</evidence>
<evidence type="ECO:0000256" key="4">
    <source>
        <dbReference type="ARBA" id="ARBA00022723"/>
    </source>
</evidence>
<evidence type="ECO:0000259" key="18">
    <source>
        <dbReference type="PROSITE" id="PS50089"/>
    </source>
</evidence>
<dbReference type="InterPro" id="IPR018957">
    <property type="entry name" value="Znf_C3HC4_RING-type"/>
</dbReference>
<dbReference type="PROSITE" id="PS00518">
    <property type="entry name" value="ZF_RING_1"/>
    <property type="match status" value="1"/>
</dbReference>
<dbReference type="OrthoDB" id="21204at2759"/>
<feature type="region of interest" description="Disordered" evidence="17">
    <location>
        <begin position="185"/>
        <end position="252"/>
    </location>
</feature>
<dbReference type="InterPro" id="IPR058745">
    <property type="entry name" value="PWI_Topors"/>
</dbReference>
<reference evidence="19" key="1">
    <citation type="submission" date="2021-04" db="EMBL/GenBank/DDBJ databases">
        <authorList>
            <consortium name="Wellcome Sanger Institute Data Sharing"/>
        </authorList>
    </citation>
    <scope>NUCLEOTIDE SEQUENCE [LARGE SCALE GENOMIC DNA]</scope>
</reference>
<feature type="region of interest" description="Disordered" evidence="17">
    <location>
        <begin position="1"/>
        <end position="67"/>
    </location>
</feature>
<feature type="compositionally biased region" description="Basic residues" evidence="17">
    <location>
        <begin position="889"/>
        <end position="900"/>
    </location>
</feature>
<dbReference type="GO" id="GO:0008630">
    <property type="term" value="P:intrinsic apoptotic signaling pathway in response to DNA damage"/>
    <property type="evidence" value="ECO:0007669"/>
    <property type="project" value="UniProtKB-ARBA"/>
</dbReference>
<organism evidence="19 20">
    <name type="scientific">Anabas testudineus</name>
    <name type="common">Climbing perch</name>
    <name type="synonym">Anthias testudineus</name>
    <dbReference type="NCBI Taxonomy" id="64144"/>
    <lineage>
        <taxon>Eukaryota</taxon>
        <taxon>Metazoa</taxon>
        <taxon>Chordata</taxon>
        <taxon>Craniata</taxon>
        <taxon>Vertebrata</taxon>
        <taxon>Euteleostomi</taxon>
        <taxon>Actinopterygii</taxon>
        <taxon>Neopterygii</taxon>
        <taxon>Teleostei</taxon>
        <taxon>Neoteleostei</taxon>
        <taxon>Acanthomorphata</taxon>
        <taxon>Anabantaria</taxon>
        <taxon>Anabantiformes</taxon>
        <taxon>Anabantoidei</taxon>
        <taxon>Anabantidae</taxon>
        <taxon>Anabas</taxon>
    </lineage>
</organism>
<evidence type="ECO:0000256" key="2">
    <source>
        <dbReference type="ARBA" id="ARBA00012483"/>
    </source>
</evidence>
<feature type="compositionally biased region" description="Polar residues" evidence="17">
    <location>
        <begin position="1323"/>
        <end position="1340"/>
    </location>
</feature>
<feature type="compositionally biased region" description="Basic residues" evidence="17">
    <location>
        <begin position="1"/>
        <end position="12"/>
    </location>
</feature>
<evidence type="ECO:0000256" key="17">
    <source>
        <dbReference type="SAM" id="MobiDB-lite"/>
    </source>
</evidence>
<evidence type="ECO:0000256" key="6">
    <source>
        <dbReference type="ARBA" id="ARBA00022786"/>
    </source>
</evidence>
<dbReference type="PANTHER" id="PTHR46077:SF1">
    <property type="entry name" value="TOP1 BINDING ARGININE_SERINE RICH PROTEIN, E3 UBIQUITIN LIGASE"/>
    <property type="match status" value="1"/>
</dbReference>
<dbReference type="InterPro" id="IPR017907">
    <property type="entry name" value="Znf_RING_CS"/>
</dbReference>
<evidence type="ECO:0000256" key="14">
    <source>
        <dbReference type="ARBA" id="ARBA00079184"/>
    </source>
</evidence>
<sequence>MAPTRMKLRVRRRDNAAVGAGEGQPEEEEERNRESVGRSSRRKNTNNASTAPAAAPSSSSSPPTSSASASARAVVASEDASPDSKCPICLDRFNNLAYLDRCLHRFCFPCIQEWSHNKPECPLCKQPFSSILHSVRAENDFKEYTLRPAPANSSVAATVAMVAAMASAARSDHQMRLMLQMHRLEHGEETTTRRRRRERGGRGARSRRAGERTGVLECYLDPHSLPHPPLHPPVLPVGTDDSDEGENPAQQSLRGDLDERGVIFEGLTGLGGAVAPVAPHDQASRRLMTRLAARQRLQREGGTVRRLREREMVAFRRALYRCGIRVRGVAGVNGNQGQQQRDITADSFRQNPAHLSRLRPWLERELTVLYGAHRVLVHMVQRIIMARLARHGLEDTPTVEEELRPFLLARTDHFLHELVSFARSPLTLENYDLQAVYEPPAPGEQLAVSSSSESSSVIAISEGEEEEGQERGRSEERLQGRLVGVHNDDIQSGSCLSLSAWDDETPGPSYSTAEPSCSLASLSFSPVLQEASIKEGGEKQEEGEAEEECLIVGYKKPIAERTPELVQLSSDTEEDEEKKKEEEKVEETLPTLPSTAPPPSYLPTVPPSTSSAYRDEQDDKQKDKGGQPEGRSSRARSWSGSSGRSHESVFTPSPSERQRESWRDHKSGSEAAREKRRRRKRRRGQERSSEWLRKTGTLYNPNRSIYPAMMRRLSRSPSPFHSSMDSGSPLPPSPPDSSWEYNCCPLTSSVSSPSHSSSSLLSSSPQPSLPPQTPPTPSLSPSNTHHGEKPGGKRKYKSRHLDSNDKDPTWRPSSSHRREKKRKRVEKERRKRRGRDGGRRREKHRRGAHRPSGDYCGESSRKCREDRSPSVEIIYEGTITSDATQPPACKRRRKRHRKTQHTSSPVIITLDSDSSHNDVNNKQINSSSSSPLSSQQTVDFSDLPPLPLVHSAGVGGALDPDIGELPVDILDRGSDGSETEPAGQSEAAGPIIIDNRDNSDCEVDVENVEGSVSVSGCNNADKLQSSNIPEPLADTKACTSDNHRGTASADGSPEPVGKNVAELAAMDVHKRDSEVLTSDSHLLATVLNDLKGINAPVCDFPFNFESSCSPETRKRRFRNPCEVSQAQSRQDAWLAERKLPSPDLPEERQSNSVRDQCRTTVPPHPPLEEPIANRVREEDRGVPPLLKQASPVQLDNRNSPPPLKLKDGQTLDISPISSVNVHPPLISDADSVNSSIGHSLNLTVCPTDLHLAPELPKNNQVILPITALKRHLMDRHFTSTLALRKELVSTSSISTQPTDSPSCSKVGALTASIHSGHKPPIDSHSSPVLENSSTSADSLPNSDFYSSQLLSSHESTNKISSGPRSSSIDLHPVNLSAIDFHSAESGWSTEKSAQAHSTSGGCKNKTFGQNTCRVLPIDLHPCSSVSAEDALAGSDVFSGVNSNNISPLVSASSTDSRTQNPNLLIDSHLSSEKDIFLEKLKVGSAPSSSLSPTDMHSRSCKYVVDQSSCAAPETLINSKESLAVNHEDTSPHGVPPAVDLHCTSHAPFGNQLNFINTTTDRHFNHTALSSSSTEHTITYHTSQRKCATQSKPTVESHSKLHLITDSDSKPHNSFDLSSTPQLPSDTYSKHSLPIDSQHESQPTIDLHPQNSQKDFKLHTTNHITSFPRPVENQWNSNSSVDVHSDSQSPIDEPQLSQQRLEHTRSAT</sequence>
<dbReference type="CDD" id="cd16574">
    <property type="entry name" value="RING-HC_Topors"/>
    <property type="match status" value="1"/>
</dbReference>
<keyword evidence="7" id="KW-0862">Zinc</keyword>
<dbReference type="Gene3D" id="3.30.40.10">
    <property type="entry name" value="Zinc/RING finger domain, C3HC4 (zinc finger)"/>
    <property type="match status" value="1"/>
</dbReference>
<dbReference type="PANTHER" id="PTHR46077">
    <property type="entry name" value="E3 UBIQUITIN-PROTEIN LIGASE TOPORS"/>
    <property type="match status" value="1"/>
</dbReference>
<keyword evidence="8" id="KW-0805">Transcription regulation</keyword>
<evidence type="ECO:0000313" key="19">
    <source>
        <dbReference type="Ensembl" id="ENSATEP00000014436.1"/>
    </source>
</evidence>
<feature type="compositionally biased region" description="Basic residues" evidence="17">
    <location>
        <begin position="193"/>
        <end position="207"/>
    </location>
</feature>
<feature type="region of interest" description="Disordered" evidence="17">
    <location>
        <begin position="560"/>
        <end position="939"/>
    </location>
</feature>
<dbReference type="GO" id="GO:0006513">
    <property type="term" value="P:protein monoubiquitination"/>
    <property type="evidence" value="ECO:0007669"/>
    <property type="project" value="TreeGrafter"/>
</dbReference>
<feature type="compositionally biased region" description="Basic and acidic residues" evidence="17">
    <location>
        <begin position="577"/>
        <end position="587"/>
    </location>
</feature>
<feature type="compositionally biased region" description="Pro residues" evidence="17">
    <location>
        <begin position="225"/>
        <end position="235"/>
    </location>
</feature>
<keyword evidence="20" id="KW-1185">Reference proteome</keyword>
<feature type="compositionally biased region" description="Low complexity" evidence="17">
    <location>
        <begin position="48"/>
        <end position="67"/>
    </location>
</feature>
<feature type="compositionally biased region" description="Basic and acidic residues" evidence="17">
    <location>
        <begin position="469"/>
        <end position="479"/>
    </location>
</feature>
<dbReference type="RefSeq" id="XP_026224987.1">
    <property type="nucleotide sequence ID" value="XM_026369202.1"/>
</dbReference>
<dbReference type="PROSITE" id="PS50089">
    <property type="entry name" value="ZF_RING_2"/>
    <property type="match status" value="1"/>
</dbReference>
<dbReference type="InterPro" id="IPR058746">
    <property type="entry name" value="Znf_RING-type_Topors"/>
</dbReference>
<feature type="compositionally biased region" description="Low complexity" evidence="17">
    <location>
        <begin position="1675"/>
        <end position="1688"/>
    </location>
</feature>
<dbReference type="Ensembl" id="ENSATET00000014665.3">
    <property type="protein sequence ID" value="ENSATEP00000014436.1"/>
    <property type="gene ID" value="ENSATEG00000010067.3"/>
</dbReference>
<keyword evidence="4" id="KW-0479">Metal-binding</keyword>
<proteinExistence type="predicted"/>
<evidence type="ECO:0000256" key="15">
    <source>
        <dbReference type="ARBA" id="ARBA00082108"/>
    </source>
</evidence>
<feature type="region of interest" description="Disordered" evidence="17">
    <location>
        <begin position="1604"/>
        <end position="1649"/>
    </location>
</feature>
<evidence type="ECO:0000256" key="11">
    <source>
        <dbReference type="ARBA" id="ARBA00076856"/>
    </source>
</evidence>
<feature type="region of interest" description="Disordered" evidence="17">
    <location>
        <begin position="1666"/>
        <end position="1707"/>
    </location>
</feature>
<feature type="compositionally biased region" description="Polar residues" evidence="17">
    <location>
        <begin position="1639"/>
        <end position="1649"/>
    </location>
</feature>